<gene>
    <name evidence="2" type="ORF">ZIOFF_063956</name>
</gene>
<protein>
    <recommendedName>
        <fullName evidence="4">DUF868 family protein</fullName>
    </recommendedName>
</protein>
<evidence type="ECO:0000313" key="2">
    <source>
        <dbReference type="EMBL" id="KAG6480456.1"/>
    </source>
</evidence>
<dbReference type="PANTHER" id="PTHR31972:SF48">
    <property type="entry name" value="OS04G0407500 PROTEIN"/>
    <property type="match status" value="1"/>
</dbReference>
<sequence>MRGFASCIGNHAVTVSYCSGGGSGSGGTGSSGRGSTGSSGTGSSGSTASVVVDHAGSALIAVTCFYRATLFTLREVLLRVTWSHANADPLLSVAVDDDSTSARPREPNALEFSHPLTEKKGTRSCFSGPCAVALHWDISAARYESGPEPVDGFYVVVVDSQIALSLGDLSRDFVAEFLGALPLARCSTICRREQVLGRRLYYSTKARFCDGGSDHEITIRCKGYGWDADDSELSVSVDKKPAAHARNLRWNFRGNQTVFVDGYPVDVMWDVHDWWFGDSSGQAVFLFRRRSTPESRLWLEDEALNAEQGISGFSLLIRAFRSP</sequence>
<name>A0A8J5F335_ZINOF</name>
<proteinExistence type="predicted"/>
<feature type="compositionally biased region" description="Gly residues" evidence="1">
    <location>
        <begin position="22"/>
        <end position="43"/>
    </location>
</feature>
<dbReference type="PANTHER" id="PTHR31972">
    <property type="entry name" value="EXPRESSED PROTEIN"/>
    <property type="match status" value="1"/>
</dbReference>
<dbReference type="AlphaFoldDB" id="A0A8J5F335"/>
<dbReference type="Pfam" id="PF05910">
    <property type="entry name" value="DUF868"/>
    <property type="match status" value="1"/>
</dbReference>
<dbReference type="EMBL" id="JACMSC010000017">
    <property type="protein sequence ID" value="KAG6480456.1"/>
    <property type="molecule type" value="Genomic_DNA"/>
</dbReference>
<organism evidence="2 3">
    <name type="scientific">Zingiber officinale</name>
    <name type="common">Ginger</name>
    <name type="synonym">Amomum zingiber</name>
    <dbReference type="NCBI Taxonomy" id="94328"/>
    <lineage>
        <taxon>Eukaryota</taxon>
        <taxon>Viridiplantae</taxon>
        <taxon>Streptophyta</taxon>
        <taxon>Embryophyta</taxon>
        <taxon>Tracheophyta</taxon>
        <taxon>Spermatophyta</taxon>
        <taxon>Magnoliopsida</taxon>
        <taxon>Liliopsida</taxon>
        <taxon>Zingiberales</taxon>
        <taxon>Zingiberaceae</taxon>
        <taxon>Zingiber</taxon>
    </lineage>
</organism>
<dbReference type="Proteomes" id="UP000734854">
    <property type="component" value="Unassembled WGS sequence"/>
</dbReference>
<evidence type="ECO:0008006" key="4">
    <source>
        <dbReference type="Google" id="ProtNLM"/>
    </source>
</evidence>
<dbReference type="OrthoDB" id="678233at2759"/>
<evidence type="ECO:0000313" key="3">
    <source>
        <dbReference type="Proteomes" id="UP000734854"/>
    </source>
</evidence>
<keyword evidence="3" id="KW-1185">Reference proteome</keyword>
<comment type="caution">
    <text evidence="2">The sequence shown here is derived from an EMBL/GenBank/DDBJ whole genome shotgun (WGS) entry which is preliminary data.</text>
</comment>
<feature type="region of interest" description="Disordered" evidence="1">
    <location>
        <begin position="22"/>
        <end position="47"/>
    </location>
</feature>
<reference evidence="2 3" key="1">
    <citation type="submission" date="2020-08" db="EMBL/GenBank/DDBJ databases">
        <title>Plant Genome Project.</title>
        <authorList>
            <person name="Zhang R.-G."/>
        </authorList>
    </citation>
    <scope>NUCLEOTIDE SEQUENCE [LARGE SCALE GENOMIC DNA]</scope>
    <source>
        <tissue evidence="2">Rhizome</tissue>
    </source>
</reference>
<evidence type="ECO:0000256" key="1">
    <source>
        <dbReference type="SAM" id="MobiDB-lite"/>
    </source>
</evidence>
<accession>A0A8J5F335</accession>
<dbReference type="InterPro" id="IPR008586">
    <property type="entry name" value="DUF868_pln"/>
</dbReference>